<sequence length="155" mass="17574">MPFPLALFNMDFPPEIETGPIPDHIVDPEMRACLGEINKYSAEIKFAKDFARSCRQDYQEYIIQHKHLSHLLDADQLTANESLLESKKRKALYAQTYSSSTNLHSGTYLQRAIERLQRLENRAATAAAFAQQRAMDAATSNGDNGQRGEQEVKKE</sequence>
<dbReference type="AlphaFoldDB" id="A0A2G5SW48"/>
<name>A0A2G5SW48_9PELO</name>
<organism evidence="2 3">
    <name type="scientific">Caenorhabditis nigoni</name>
    <dbReference type="NCBI Taxonomy" id="1611254"/>
    <lineage>
        <taxon>Eukaryota</taxon>
        <taxon>Metazoa</taxon>
        <taxon>Ecdysozoa</taxon>
        <taxon>Nematoda</taxon>
        <taxon>Chromadorea</taxon>
        <taxon>Rhabditida</taxon>
        <taxon>Rhabditina</taxon>
        <taxon>Rhabditomorpha</taxon>
        <taxon>Rhabditoidea</taxon>
        <taxon>Rhabditidae</taxon>
        <taxon>Peloderinae</taxon>
        <taxon>Caenorhabditis</taxon>
    </lineage>
</organism>
<protein>
    <submittedName>
        <fullName evidence="2">Uncharacterized protein</fullName>
    </submittedName>
</protein>
<keyword evidence="3" id="KW-1185">Reference proteome</keyword>
<proteinExistence type="predicted"/>
<accession>A0A2G5SW48</accession>
<evidence type="ECO:0000313" key="2">
    <source>
        <dbReference type="EMBL" id="PIC19046.1"/>
    </source>
</evidence>
<feature type="compositionally biased region" description="Basic and acidic residues" evidence="1">
    <location>
        <begin position="146"/>
        <end position="155"/>
    </location>
</feature>
<dbReference type="OrthoDB" id="10301997at2759"/>
<feature type="compositionally biased region" description="Low complexity" evidence="1">
    <location>
        <begin position="130"/>
        <end position="139"/>
    </location>
</feature>
<evidence type="ECO:0000313" key="3">
    <source>
        <dbReference type="Proteomes" id="UP000230233"/>
    </source>
</evidence>
<comment type="caution">
    <text evidence="2">The sequence shown here is derived from an EMBL/GenBank/DDBJ whole genome shotgun (WGS) entry which is preliminary data.</text>
</comment>
<gene>
    <name evidence="2" type="primary">Cni-T08A9.13</name>
    <name evidence="2" type="synonym">Cnig_chr_X.g24726</name>
    <name evidence="2" type="ORF">B9Z55_024726</name>
</gene>
<dbReference type="Proteomes" id="UP000230233">
    <property type="component" value="Chromosome X"/>
</dbReference>
<dbReference type="EMBL" id="PDUG01000006">
    <property type="protein sequence ID" value="PIC19046.1"/>
    <property type="molecule type" value="Genomic_DNA"/>
</dbReference>
<reference evidence="3" key="1">
    <citation type="submission" date="2017-10" db="EMBL/GenBank/DDBJ databases">
        <title>Rapid genome shrinkage in a self-fertile nematode reveals novel sperm competition proteins.</title>
        <authorList>
            <person name="Yin D."/>
            <person name="Schwarz E.M."/>
            <person name="Thomas C.G."/>
            <person name="Felde R.L."/>
            <person name="Korf I.F."/>
            <person name="Cutter A.D."/>
            <person name="Schartner C.M."/>
            <person name="Ralston E.J."/>
            <person name="Meyer B.J."/>
            <person name="Haag E.S."/>
        </authorList>
    </citation>
    <scope>NUCLEOTIDE SEQUENCE [LARGE SCALE GENOMIC DNA]</scope>
    <source>
        <strain evidence="3">JU1422</strain>
    </source>
</reference>
<feature type="region of interest" description="Disordered" evidence="1">
    <location>
        <begin position="130"/>
        <end position="155"/>
    </location>
</feature>
<evidence type="ECO:0000256" key="1">
    <source>
        <dbReference type="SAM" id="MobiDB-lite"/>
    </source>
</evidence>